<proteinExistence type="predicted"/>
<keyword evidence="3" id="KW-1185">Reference proteome</keyword>
<organism evidence="2 3">
    <name type="scientific">Streptomyces echinoruber</name>
    <dbReference type="NCBI Taxonomy" id="68898"/>
    <lineage>
        <taxon>Bacteria</taxon>
        <taxon>Bacillati</taxon>
        <taxon>Actinomycetota</taxon>
        <taxon>Actinomycetes</taxon>
        <taxon>Kitasatosporales</taxon>
        <taxon>Streptomycetaceae</taxon>
        <taxon>Streptomyces</taxon>
    </lineage>
</organism>
<reference evidence="2" key="1">
    <citation type="journal article" date="2014" name="Int. J. Syst. Evol. Microbiol.">
        <title>Complete genome sequence of Corynebacterium casei LMG S-19264T (=DSM 44701T), isolated from a smear-ripened cheese.</title>
        <authorList>
            <consortium name="US DOE Joint Genome Institute (JGI-PGF)"/>
            <person name="Walter F."/>
            <person name="Albersmeier A."/>
            <person name="Kalinowski J."/>
            <person name="Ruckert C."/>
        </authorList>
    </citation>
    <scope>NUCLEOTIDE SEQUENCE</scope>
    <source>
        <strain evidence="2">JCM 5016</strain>
    </source>
</reference>
<dbReference type="Proteomes" id="UP000623010">
    <property type="component" value="Unassembled WGS sequence"/>
</dbReference>
<comment type="caution">
    <text evidence="2">The sequence shown here is derived from an EMBL/GenBank/DDBJ whole genome shotgun (WGS) entry which is preliminary data.</text>
</comment>
<dbReference type="AlphaFoldDB" id="A0A918VJS5"/>
<reference evidence="2" key="2">
    <citation type="submission" date="2020-09" db="EMBL/GenBank/DDBJ databases">
        <authorList>
            <person name="Sun Q."/>
            <person name="Ohkuma M."/>
        </authorList>
    </citation>
    <scope>NUCLEOTIDE SEQUENCE</scope>
    <source>
        <strain evidence="2">JCM 5016</strain>
    </source>
</reference>
<dbReference type="EMBL" id="BMWH01000020">
    <property type="protein sequence ID" value="GHA01529.1"/>
    <property type="molecule type" value="Genomic_DNA"/>
</dbReference>
<feature type="region of interest" description="Disordered" evidence="1">
    <location>
        <begin position="19"/>
        <end position="41"/>
    </location>
</feature>
<evidence type="ECO:0000256" key="1">
    <source>
        <dbReference type="SAM" id="MobiDB-lite"/>
    </source>
</evidence>
<evidence type="ECO:0000313" key="3">
    <source>
        <dbReference type="Proteomes" id="UP000623010"/>
    </source>
</evidence>
<name>A0A918VJS5_9ACTN</name>
<evidence type="ECO:0000313" key="2">
    <source>
        <dbReference type="EMBL" id="GHA01529.1"/>
    </source>
</evidence>
<sequence length="161" mass="16436">MVGIAVGAAGWAVFGPEKTADTRTSPAVHASPAKRPATTAGARHYASAQDIADALDKAGFTVSMLHKDTESTYITQVGGTAYDFTVTDKAGQPAAGDSGINMFPNQQALAAWAELSKSMGGIAVTGDTWAVSLATGSDQARADSQRLAPRIAQALGGSVQR</sequence>
<protein>
    <submittedName>
        <fullName evidence="2">Uncharacterized protein</fullName>
    </submittedName>
</protein>
<accession>A0A918VJS5</accession>
<gene>
    <name evidence="2" type="ORF">GCM10010389_46130</name>
</gene>